<comment type="caution">
    <text evidence="8">The sequence shown here is derived from an EMBL/GenBank/DDBJ whole genome shotgun (WGS) entry which is preliminary data.</text>
</comment>
<sequence length="393" mass="43606">MKRLITILLTLFILSGCSNVKSDDYTSKDLDIKGETIIEKTPEEIREDYINEFMSDMTLEEKAGQMIMVAFRSDSNGNPVTAVNDEIVEAIQYIKPGGVILFGENIDTENQTIEYIENLQGISKTPLFIGIDEEGGRVSRLHSSGNIITPQIPTAEYMGKNYNEKQVMATMGTIANEIKRLGFNVDFAPVADINTNPENTVIGDRAFGSDPETVSMFVISAIKGLQRNNVSACVKHFPGHGDTYTDTHTTETFVNHDIERLNSCELIPFKNAFETGVDFAMVSHIKVPNVDNSGLPSSLSKTIINDILRNQLGFKGIIITDALDMGAISNYYTEDEIAKYGIDAGVDIFLMPKDAKALYDYIVKGLKDGSIDEDRINQSVRRILEVKYNRGIL</sequence>
<dbReference type="InterPro" id="IPR001764">
    <property type="entry name" value="Glyco_hydro_3_N"/>
</dbReference>
<dbReference type="PANTHER" id="PTHR30480:SF13">
    <property type="entry name" value="BETA-HEXOSAMINIDASE"/>
    <property type="match status" value="1"/>
</dbReference>
<dbReference type="InterPro" id="IPR036962">
    <property type="entry name" value="Glyco_hydro_3_N_sf"/>
</dbReference>
<dbReference type="PROSITE" id="PS00775">
    <property type="entry name" value="GLYCOSYL_HYDROL_F3"/>
    <property type="match status" value="1"/>
</dbReference>
<comment type="catalytic activity">
    <reaction evidence="1">
        <text>Hydrolysis of terminal non-reducing N-acetyl-D-hexosamine residues in N-acetyl-beta-D-hexosaminides.</text>
        <dbReference type="EC" id="3.2.1.52"/>
    </reaction>
</comment>
<dbReference type="Pfam" id="PF00933">
    <property type="entry name" value="Glyco_hydro_3"/>
    <property type="match status" value="1"/>
</dbReference>
<reference evidence="8" key="2">
    <citation type="journal article" date="2021" name="PeerJ">
        <title>Extensive microbial diversity within the chicken gut microbiome revealed by metagenomics and culture.</title>
        <authorList>
            <person name="Gilroy R."/>
            <person name="Ravi A."/>
            <person name="Getino M."/>
            <person name="Pursley I."/>
            <person name="Horton D.L."/>
            <person name="Alikhan N.F."/>
            <person name="Baker D."/>
            <person name="Gharbi K."/>
            <person name="Hall N."/>
            <person name="Watson M."/>
            <person name="Adriaenssens E.M."/>
            <person name="Foster-Nyarko E."/>
            <person name="Jarju S."/>
            <person name="Secka A."/>
            <person name="Antonio M."/>
            <person name="Oren A."/>
            <person name="Chaudhuri R.R."/>
            <person name="La Ragione R."/>
            <person name="Hildebrand F."/>
            <person name="Pallen M.J."/>
        </authorList>
    </citation>
    <scope>NUCLEOTIDE SEQUENCE</scope>
    <source>
        <strain evidence="8">F6-4510</strain>
    </source>
</reference>
<keyword evidence="6" id="KW-0732">Signal</keyword>
<dbReference type="InterPro" id="IPR019800">
    <property type="entry name" value="Glyco_hydro_3_AS"/>
</dbReference>
<feature type="chain" id="PRO_5038387855" description="beta-N-acetylhexosaminidase" evidence="6">
    <location>
        <begin position="23"/>
        <end position="393"/>
    </location>
</feature>
<evidence type="ECO:0000256" key="3">
    <source>
        <dbReference type="ARBA" id="ARBA00012663"/>
    </source>
</evidence>
<gene>
    <name evidence="8" type="ORF">IAC55_01800</name>
</gene>
<dbReference type="InterPro" id="IPR050226">
    <property type="entry name" value="NagZ_Beta-hexosaminidase"/>
</dbReference>
<accession>A0A9D9DX05</accession>
<comment type="similarity">
    <text evidence="2">Belongs to the glycosyl hydrolase 3 family.</text>
</comment>
<evidence type="ECO:0000256" key="4">
    <source>
        <dbReference type="ARBA" id="ARBA00022801"/>
    </source>
</evidence>
<protein>
    <recommendedName>
        <fullName evidence="3">beta-N-acetylhexosaminidase</fullName>
        <ecNumber evidence="3">3.2.1.52</ecNumber>
    </recommendedName>
</protein>
<dbReference type="SUPFAM" id="SSF51445">
    <property type="entry name" value="(Trans)glycosidases"/>
    <property type="match status" value="1"/>
</dbReference>
<dbReference type="GO" id="GO:0005975">
    <property type="term" value="P:carbohydrate metabolic process"/>
    <property type="evidence" value="ECO:0007669"/>
    <property type="project" value="InterPro"/>
</dbReference>
<keyword evidence="5" id="KW-0326">Glycosidase</keyword>
<evidence type="ECO:0000256" key="6">
    <source>
        <dbReference type="SAM" id="SignalP"/>
    </source>
</evidence>
<dbReference type="InterPro" id="IPR017853">
    <property type="entry name" value="GH"/>
</dbReference>
<dbReference type="EMBL" id="JADIMX010000034">
    <property type="protein sequence ID" value="MBO8434041.1"/>
    <property type="molecule type" value="Genomic_DNA"/>
</dbReference>
<organism evidence="8 9">
    <name type="scientific">Candidatus Fimicola merdigallinarum</name>
    <dbReference type="NCBI Taxonomy" id="2840819"/>
    <lineage>
        <taxon>Bacteria</taxon>
        <taxon>Bacillati</taxon>
        <taxon>Bacillota</taxon>
        <taxon>Clostridia</taxon>
        <taxon>Lachnospirales</taxon>
        <taxon>Lachnospiraceae</taxon>
        <taxon>Lachnospiraceae incertae sedis</taxon>
        <taxon>Candidatus Fimicola</taxon>
    </lineage>
</organism>
<dbReference type="GO" id="GO:0009254">
    <property type="term" value="P:peptidoglycan turnover"/>
    <property type="evidence" value="ECO:0007669"/>
    <property type="project" value="TreeGrafter"/>
</dbReference>
<evidence type="ECO:0000256" key="5">
    <source>
        <dbReference type="ARBA" id="ARBA00023295"/>
    </source>
</evidence>
<name>A0A9D9DX05_9FIRM</name>
<evidence type="ECO:0000313" key="8">
    <source>
        <dbReference type="EMBL" id="MBO8434041.1"/>
    </source>
</evidence>
<evidence type="ECO:0000256" key="2">
    <source>
        <dbReference type="ARBA" id="ARBA00005336"/>
    </source>
</evidence>
<proteinExistence type="inferred from homology"/>
<feature type="signal peptide" evidence="6">
    <location>
        <begin position="1"/>
        <end position="22"/>
    </location>
</feature>
<dbReference type="PROSITE" id="PS51257">
    <property type="entry name" value="PROKAR_LIPOPROTEIN"/>
    <property type="match status" value="1"/>
</dbReference>
<dbReference type="AlphaFoldDB" id="A0A9D9DX05"/>
<keyword evidence="4 8" id="KW-0378">Hydrolase</keyword>
<evidence type="ECO:0000313" key="9">
    <source>
        <dbReference type="Proteomes" id="UP000823611"/>
    </source>
</evidence>
<dbReference type="Gene3D" id="3.20.20.300">
    <property type="entry name" value="Glycoside hydrolase, family 3, N-terminal domain"/>
    <property type="match status" value="1"/>
</dbReference>
<dbReference type="PANTHER" id="PTHR30480">
    <property type="entry name" value="BETA-HEXOSAMINIDASE-RELATED"/>
    <property type="match status" value="1"/>
</dbReference>
<dbReference type="GO" id="GO:0004563">
    <property type="term" value="F:beta-N-acetylhexosaminidase activity"/>
    <property type="evidence" value="ECO:0007669"/>
    <property type="project" value="UniProtKB-EC"/>
</dbReference>
<reference evidence="8" key="1">
    <citation type="submission" date="2020-10" db="EMBL/GenBank/DDBJ databases">
        <authorList>
            <person name="Gilroy R."/>
        </authorList>
    </citation>
    <scope>NUCLEOTIDE SEQUENCE</scope>
    <source>
        <strain evidence="8">F6-4510</strain>
    </source>
</reference>
<evidence type="ECO:0000256" key="1">
    <source>
        <dbReference type="ARBA" id="ARBA00001231"/>
    </source>
</evidence>
<evidence type="ECO:0000259" key="7">
    <source>
        <dbReference type="Pfam" id="PF00933"/>
    </source>
</evidence>
<dbReference type="EC" id="3.2.1.52" evidence="3"/>
<feature type="domain" description="Glycoside hydrolase family 3 N-terminal" evidence="7">
    <location>
        <begin position="58"/>
        <end position="386"/>
    </location>
</feature>
<dbReference type="Proteomes" id="UP000823611">
    <property type="component" value="Unassembled WGS sequence"/>
</dbReference>